<comment type="caution">
    <text evidence="1">The sequence shown here is derived from an EMBL/GenBank/DDBJ whole genome shotgun (WGS) entry which is preliminary data.</text>
</comment>
<protein>
    <submittedName>
        <fullName evidence="1">Uncharacterized protein</fullName>
    </submittedName>
</protein>
<evidence type="ECO:0000313" key="2">
    <source>
        <dbReference type="Proteomes" id="UP001143910"/>
    </source>
</evidence>
<gene>
    <name evidence="1" type="ORF">NQ176_g5594</name>
</gene>
<dbReference type="EMBL" id="JANJQO010000725">
    <property type="protein sequence ID" value="KAJ2975299.1"/>
    <property type="molecule type" value="Genomic_DNA"/>
</dbReference>
<keyword evidence="2" id="KW-1185">Reference proteome</keyword>
<proteinExistence type="predicted"/>
<evidence type="ECO:0000313" key="1">
    <source>
        <dbReference type="EMBL" id="KAJ2975299.1"/>
    </source>
</evidence>
<dbReference type="Proteomes" id="UP001143910">
    <property type="component" value="Unassembled WGS sequence"/>
</dbReference>
<accession>A0ACC1N897</accession>
<sequence length="677" mass="75740">MNKTHRFSVAIIGLGSQGRKTWFESLKTASDIGIAAVCDNNQLAVDEFASRYPETPAFSSLDELLLNIQPTFAVVCVPNRFHLQVIEKLSAFGIPCLKEKPIAGSLGEYHKLCRIPVPIGVAFQRRWQPRYIHFRNFLPIIGTALSVRATLVGKYNPPQDGWRVTDNVGTFDDLGVHMLDAIIWLFGCPTTVMAHRINDPFSDRDRESHVVMRWGDPGLVAHIYISEVALGKEESVLVRGDCGSLHLNGNEIVHYDTGGRQAFQMTIQSRKEDTIQEMCREFADHVRGIAPSFSTVISHVEDTLMTTEAIDTSFLSNKVESVASQSEDLTEADLPTPSLTPSPKSLPIQKANSDIIFSDSDHHKTLDTKHTPEECGDADTAADFTKLSFQLNTGDKIPGLGFGTRKPKQPLQTYNAVKTALELGYRHIDTAFRYNNEDQVGSAVKDSGIPREEVWITTKVDNSWHHRVAESVTVSLSNLGLEYIDLLLMHWPSPVTPEDPKKALQDWDFTRTWLDMQAEVRAGRVRNIGVSNFGIRNLKKLLQHPECTIVPAVNQLELHPCCPSNLLIAYCKDNGIHCTAYSPLAAGLPELIESAALKELCQRKGKTPQQILIMWGLQRGTSVIPKSVSKARIEGNFDLKGWTLTPEEHQLLSDLETRCRVYPDDWLPQQVFWDEDN</sequence>
<reference evidence="1" key="1">
    <citation type="submission" date="2022-08" db="EMBL/GenBank/DDBJ databases">
        <title>Genome Sequence of Lecanicillium fungicola.</title>
        <authorList>
            <person name="Buettner E."/>
        </authorList>
    </citation>
    <scope>NUCLEOTIDE SEQUENCE</scope>
    <source>
        <strain evidence="1">Babe33</strain>
    </source>
</reference>
<name>A0ACC1N897_9HYPO</name>
<organism evidence="1 2">
    <name type="scientific">Zarea fungicola</name>
    <dbReference type="NCBI Taxonomy" id="93591"/>
    <lineage>
        <taxon>Eukaryota</taxon>
        <taxon>Fungi</taxon>
        <taxon>Dikarya</taxon>
        <taxon>Ascomycota</taxon>
        <taxon>Pezizomycotina</taxon>
        <taxon>Sordariomycetes</taxon>
        <taxon>Hypocreomycetidae</taxon>
        <taxon>Hypocreales</taxon>
        <taxon>Cordycipitaceae</taxon>
        <taxon>Zarea</taxon>
    </lineage>
</organism>